<sequence>MEKVKATLFGTFQIQFQDRILDESDMHSSKLVALFSYMMIYHDRSIAVTEIMDILWSNEDITNPRNALKNLTYRLRKVLQSAFGVSDFFLTQRGSYSWNPEYGIELDIEQFEFMEKELKEKEQLAQEDILRMSRILPLYKGKLLPAISSSHWVISLTTYFHSLYLRNAKQLALLCGEAEDYDTMSEICKNALLIDPLDDETQYLFIKALLLQGHIDLAKKQYQTASHMMYESLGIRQSENLQKIYMEIMKKQEDTEENLETIKDELLDDPMKKAFRCEYGVFREIYHLDMRRCERHGYAEYVVLFTLTQRKFAGSSSNLSLLNKEMEKMEQVLMSSLRNGDVVSKYSGNQYIMLLYGCNAENIQIIVDRLIGRYEAQSKFHLFEIEYTYDEIGA</sequence>
<dbReference type="InterPro" id="IPR011990">
    <property type="entry name" value="TPR-like_helical_dom_sf"/>
</dbReference>
<dbReference type="SUPFAM" id="SSF55073">
    <property type="entry name" value="Nucleotide cyclase"/>
    <property type="match status" value="1"/>
</dbReference>
<feature type="domain" description="GGDEF" evidence="1">
    <location>
        <begin position="300"/>
        <end position="394"/>
    </location>
</feature>
<dbReference type="InterPro" id="IPR000160">
    <property type="entry name" value="GGDEF_dom"/>
</dbReference>
<dbReference type="InterPro" id="IPR036388">
    <property type="entry name" value="WH-like_DNA-bd_sf"/>
</dbReference>
<evidence type="ECO:0000313" key="2">
    <source>
        <dbReference type="EMBL" id="RGC18567.1"/>
    </source>
</evidence>
<reference evidence="2 3" key="1">
    <citation type="submission" date="2018-08" db="EMBL/GenBank/DDBJ databases">
        <title>A genome reference for cultivated species of the human gut microbiota.</title>
        <authorList>
            <person name="Zou Y."/>
            <person name="Xue W."/>
            <person name="Luo G."/>
        </authorList>
    </citation>
    <scope>NUCLEOTIDE SEQUENCE [LARGE SCALE GENOMIC DNA]</scope>
    <source>
        <strain evidence="2 3">OF01-2LB</strain>
    </source>
</reference>
<dbReference type="InterPro" id="IPR005158">
    <property type="entry name" value="BTAD"/>
</dbReference>
<accession>A0A3E2W318</accession>
<name>A0A3E2W318_CLOIN</name>
<evidence type="ECO:0000259" key="1">
    <source>
        <dbReference type="PROSITE" id="PS50887"/>
    </source>
</evidence>
<dbReference type="OrthoDB" id="142950at2"/>
<dbReference type="PANTHER" id="PTHR35807">
    <property type="entry name" value="TRANSCRIPTIONAL REGULATOR REDD-RELATED"/>
    <property type="match status" value="1"/>
</dbReference>
<dbReference type="SMART" id="SM01043">
    <property type="entry name" value="BTAD"/>
    <property type="match status" value="1"/>
</dbReference>
<dbReference type="SUPFAM" id="SSF48452">
    <property type="entry name" value="TPR-like"/>
    <property type="match status" value="1"/>
</dbReference>
<dbReference type="InterPro" id="IPR051677">
    <property type="entry name" value="AfsR-DnrI-RedD_regulator"/>
</dbReference>
<dbReference type="Pfam" id="PF03704">
    <property type="entry name" value="BTAD"/>
    <property type="match status" value="1"/>
</dbReference>
<protein>
    <recommendedName>
        <fullName evidence="1">GGDEF domain-containing protein</fullName>
    </recommendedName>
</protein>
<dbReference type="EMBL" id="QVEV01000002">
    <property type="protein sequence ID" value="RGC18567.1"/>
    <property type="molecule type" value="Genomic_DNA"/>
</dbReference>
<dbReference type="InterPro" id="IPR016032">
    <property type="entry name" value="Sig_transdc_resp-reg_C-effctor"/>
</dbReference>
<dbReference type="RefSeq" id="WP_117441811.1">
    <property type="nucleotide sequence ID" value="NZ_JAJFEN010000008.1"/>
</dbReference>
<comment type="caution">
    <text evidence="2">The sequence shown here is derived from an EMBL/GenBank/DDBJ whole genome shotgun (WGS) entry which is preliminary data.</text>
</comment>
<dbReference type="InterPro" id="IPR029787">
    <property type="entry name" value="Nucleotide_cyclase"/>
</dbReference>
<dbReference type="Gene3D" id="1.25.40.10">
    <property type="entry name" value="Tetratricopeptide repeat domain"/>
    <property type="match status" value="1"/>
</dbReference>
<dbReference type="AlphaFoldDB" id="A0A3E2W318"/>
<dbReference type="SUPFAM" id="SSF46894">
    <property type="entry name" value="C-terminal effector domain of the bipartite response regulators"/>
    <property type="match status" value="1"/>
</dbReference>
<gene>
    <name evidence="2" type="ORF">DXA38_02405</name>
</gene>
<dbReference type="PROSITE" id="PS50887">
    <property type="entry name" value="GGDEF"/>
    <property type="match status" value="1"/>
</dbReference>
<dbReference type="GO" id="GO:0006355">
    <property type="term" value="P:regulation of DNA-templated transcription"/>
    <property type="evidence" value="ECO:0007669"/>
    <property type="project" value="InterPro"/>
</dbReference>
<evidence type="ECO:0000313" key="3">
    <source>
        <dbReference type="Proteomes" id="UP000260025"/>
    </source>
</evidence>
<dbReference type="PANTHER" id="PTHR35807:SF2">
    <property type="entry name" value="TRANSCRIPTIONAL ACTIVATOR DOMAIN"/>
    <property type="match status" value="1"/>
</dbReference>
<dbReference type="Gene3D" id="1.10.10.10">
    <property type="entry name" value="Winged helix-like DNA-binding domain superfamily/Winged helix DNA-binding domain"/>
    <property type="match status" value="1"/>
</dbReference>
<proteinExistence type="predicted"/>
<dbReference type="Proteomes" id="UP000260025">
    <property type="component" value="Unassembled WGS sequence"/>
</dbReference>
<organism evidence="2 3">
    <name type="scientific">Clostridium innocuum</name>
    <dbReference type="NCBI Taxonomy" id="1522"/>
    <lineage>
        <taxon>Bacteria</taxon>
        <taxon>Bacillati</taxon>
        <taxon>Bacillota</taxon>
        <taxon>Clostridia</taxon>
        <taxon>Eubacteriales</taxon>
        <taxon>Clostridiaceae</taxon>
        <taxon>Clostridium</taxon>
    </lineage>
</organism>
<dbReference type="GO" id="GO:0003677">
    <property type="term" value="F:DNA binding"/>
    <property type="evidence" value="ECO:0007669"/>
    <property type="project" value="InterPro"/>
</dbReference>